<reference evidence="1 2" key="1">
    <citation type="submission" date="2025-04" db="UniProtKB">
        <authorList>
            <consortium name="RefSeq"/>
        </authorList>
    </citation>
    <scope>IDENTIFICATION</scope>
    <source>
        <tissue evidence="1 2">Whole insect</tissue>
    </source>
</reference>
<dbReference type="GO" id="GO:0071897">
    <property type="term" value="P:DNA biosynthetic process"/>
    <property type="evidence" value="ECO:0007669"/>
    <property type="project" value="UniProtKB-ARBA"/>
</dbReference>
<dbReference type="PANTHER" id="PTHR31511">
    <property type="entry name" value="PROTEIN CBG23764"/>
    <property type="match status" value="1"/>
</dbReference>
<accession>A0A6P7GZS1</accession>
<dbReference type="RefSeq" id="XP_028154860.1">
    <property type="nucleotide sequence ID" value="XM_028299059.1"/>
</dbReference>
<dbReference type="RefSeq" id="XP_028154859.1">
    <property type="nucleotide sequence ID" value="XM_028299058.1"/>
</dbReference>
<dbReference type="InterPro" id="IPR023211">
    <property type="entry name" value="DNA_pol_palm_dom_sf"/>
</dbReference>
<organism evidence="1">
    <name type="scientific">Diabrotica virgifera virgifera</name>
    <name type="common">western corn rootworm</name>
    <dbReference type="NCBI Taxonomy" id="50390"/>
    <lineage>
        <taxon>Eukaryota</taxon>
        <taxon>Metazoa</taxon>
        <taxon>Ecdysozoa</taxon>
        <taxon>Arthropoda</taxon>
        <taxon>Hexapoda</taxon>
        <taxon>Insecta</taxon>
        <taxon>Pterygota</taxon>
        <taxon>Neoptera</taxon>
        <taxon>Endopterygota</taxon>
        <taxon>Coleoptera</taxon>
        <taxon>Polyphaga</taxon>
        <taxon>Cucujiformia</taxon>
        <taxon>Chrysomeloidea</taxon>
        <taxon>Chrysomelidae</taxon>
        <taxon>Galerucinae</taxon>
        <taxon>Diabroticina</taxon>
        <taxon>Diabroticites</taxon>
        <taxon>Diabrotica</taxon>
    </lineage>
</organism>
<evidence type="ECO:0000313" key="1">
    <source>
        <dbReference type="RefSeq" id="XP_028154859.1"/>
    </source>
</evidence>
<dbReference type="SUPFAM" id="SSF56672">
    <property type="entry name" value="DNA/RNA polymerases"/>
    <property type="match status" value="1"/>
</dbReference>
<gene>
    <name evidence="1 2" type="primary">LOC114348498</name>
</gene>
<name>A0A6P7GZS1_DIAVI</name>
<dbReference type="Gene3D" id="3.90.1600.10">
    <property type="entry name" value="Palm domain of DNA polymerase"/>
    <property type="match status" value="1"/>
</dbReference>
<dbReference type="PANTHER" id="PTHR31511:SF12">
    <property type="entry name" value="RHO TERMINATION FACTOR N-TERMINAL DOMAIN-CONTAINING PROTEIN"/>
    <property type="match status" value="1"/>
</dbReference>
<dbReference type="InterPro" id="IPR043502">
    <property type="entry name" value="DNA/RNA_pol_sf"/>
</dbReference>
<dbReference type="AlphaFoldDB" id="A0A6P7GZS1"/>
<proteinExistence type="predicted"/>
<evidence type="ECO:0000313" key="2">
    <source>
        <dbReference type="RefSeq" id="XP_028154860.1"/>
    </source>
</evidence>
<protein>
    <submittedName>
        <fullName evidence="1">Uncharacterized protein LOC114348498 isoform X1</fullName>
    </submittedName>
    <submittedName>
        <fullName evidence="2">Uncharacterized protein LOC114348498 isoform X2</fullName>
    </submittedName>
</protein>
<sequence>MNNAVFGKTMENIRRHRIVKLCKKWHGRYGAKNLTASSRFHSRTIFHENLVAIELKKSEVCFNKPLYIGAAILDISKLCMYDFHYNFMLPTMGEENCSLLYMDTDSFIYELQCSDAYREVLKEHPSKFDTSDYAENNPYDIERLNKKIPGLMKDEANGKIITHFIGLRSKMYTFKMQITDVEREKERQRLERKQLNKERIESDVSNLGITKKAKGVKYNVVRNKITYEDYEKCEKCLKEFKIQNASQRCIRSYQHSVFSIKQSKTALSPYDDKRYLIPKSFNTLPWGHYNT</sequence>